<dbReference type="InterPro" id="IPR041667">
    <property type="entry name" value="Cupin_8"/>
</dbReference>
<dbReference type="Gene3D" id="6.10.140.1470">
    <property type="match status" value="1"/>
</dbReference>
<evidence type="ECO:0000256" key="11">
    <source>
        <dbReference type="ARBA" id="ARBA00060814"/>
    </source>
</evidence>
<dbReference type="Gene3D" id="2.60.120.650">
    <property type="entry name" value="Cupin"/>
    <property type="match status" value="1"/>
</dbReference>
<dbReference type="GeneID" id="109323032"/>
<comment type="function">
    <text evidence="10">tRNA hydroxylase that acts as a component of the wybutosine biosynthesis pathway. Wybutosine is a hyper modified guanosine with a tricyclic base found at the 3'-position adjacent to the anticodon of eukaryotic phenylalanine tRNA. Catalyzes the hydroxylation of 7-(a-amino-a-carboxypropyl)wyosine (yW-72) into undermodified hydroxywybutosine (OHyW*). OHyW* being further transformed into hydroxywybutosine (OHyW) by LCMT2/TYW4. OHyW is a derivative of wybutosine found in higher eukaryotes.</text>
</comment>
<dbReference type="GO" id="GO:0102524">
    <property type="term" value="F:tRNA(Phe) (7-(3-amino-3-carboxypropyl)wyosine37-C2)-hydroxylase activity"/>
    <property type="evidence" value="ECO:0007669"/>
    <property type="project" value="UniProtKB-EC"/>
</dbReference>
<dbReference type="Ensembl" id="ENSCPRT00005015275.1">
    <property type="protein sequence ID" value="ENSCPRP00005012983.1"/>
    <property type="gene ID" value="ENSCPRG00005009213.1"/>
</dbReference>
<evidence type="ECO:0000256" key="9">
    <source>
        <dbReference type="ARBA" id="ARBA00052052"/>
    </source>
</evidence>
<evidence type="ECO:0000256" key="1">
    <source>
        <dbReference type="ARBA" id="ARBA00001954"/>
    </source>
</evidence>
<reference evidence="17" key="2">
    <citation type="submission" date="2025-09" db="UniProtKB">
        <authorList>
            <consortium name="Ensembl"/>
        </authorList>
    </citation>
    <scope>IDENTIFICATION</scope>
</reference>
<dbReference type="PANTHER" id="PTHR12461">
    <property type="entry name" value="HYPOXIA-INDUCIBLE FACTOR 1 ALPHA INHIBITOR-RELATED"/>
    <property type="match status" value="1"/>
</dbReference>
<evidence type="ECO:0000256" key="3">
    <source>
        <dbReference type="ARBA" id="ARBA00011738"/>
    </source>
</evidence>
<dbReference type="InterPro" id="IPR003347">
    <property type="entry name" value="JmjC_dom"/>
</dbReference>
<dbReference type="PROSITE" id="PS51184">
    <property type="entry name" value="JMJC"/>
    <property type="match status" value="1"/>
</dbReference>
<reference evidence="17" key="1">
    <citation type="submission" date="2025-08" db="UniProtKB">
        <authorList>
            <consortium name="Ensembl"/>
        </authorList>
    </citation>
    <scope>IDENTIFICATION</scope>
</reference>
<dbReference type="GO" id="GO:0000049">
    <property type="term" value="F:tRNA binding"/>
    <property type="evidence" value="ECO:0007669"/>
    <property type="project" value="Ensembl"/>
</dbReference>
<gene>
    <name evidence="17" type="primary">TYW5</name>
</gene>
<keyword evidence="6" id="KW-0223">Dioxygenase</keyword>
<accession>A0A7M4EPI9</accession>
<keyword evidence="7" id="KW-0560">Oxidoreductase</keyword>
<evidence type="ECO:0000313" key="18">
    <source>
        <dbReference type="Proteomes" id="UP000594220"/>
    </source>
</evidence>
<evidence type="ECO:0000259" key="16">
    <source>
        <dbReference type="PROSITE" id="PS51184"/>
    </source>
</evidence>
<evidence type="ECO:0000256" key="14">
    <source>
        <dbReference type="ARBA" id="ARBA00082992"/>
    </source>
</evidence>
<comment type="subunit">
    <text evidence="3">Homodimer.</text>
</comment>
<dbReference type="SUPFAM" id="SSF51197">
    <property type="entry name" value="Clavaminate synthase-like"/>
    <property type="match status" value="1"/>
</dbReference>
<evidence type="ECO:0000256" key="10">
    <source>
        <dbReference type="ARBA" id="ARBA00054171"/>
    </source>
</evidence>
<evidence type="ECO:0000256" key="12">
    <source>
        <dbReference type="ARBA" id="ARBA00066716"/>
    </source>
</evidence>
<organism evidence="17 18">
    <name type="scientific">Crocodylus porosus</name>
    <name type="common">Saltwater crocodile</name>
    <name type="synonym">Estuarine crocodile</name>
    <dbReference type="NCBI Taxonomy" id="8502"/>
    <lineage>
        <taxon>Eukaryota</taxon>
        <taxon>Metazoa</taxon>
        <taxon>Chordata</taxon>
        <taxon>Craniata</taxon>
        <taxon>Vertebrata</taxon>
        <taxon>Euteleostomi</taxon>
        <taxon>Archelosauria</taxon>
        <taxon>Archosauria</taxon>
        <taxon>Crocodylia</taxon>
        <taxon>Longirostres</taxon>
        <taxon>Crocodylidae</taxon>
        <taxon>Crocodylus</taxon>
    </lineage>
</organism>
<feature type="compositionally biased region" description="Pro residues" evidence="15">
    <location>
        <begin position="144"/>
        <end position="155"/>
    </location>
</feature>
<evidence type="ECO:0000256" key="2">
    <source>
        <dbReference type="ARBA" id="ARBA00004797"/>
    </source>
</evidence>
<evidence type="ECO:0000256" key="15">
    <source>
        <dbReference type="SAM" id="MobiDB-lite"/>
    </source>
</evidence>
<proteinExistence type="inferred from homology"/>
<evidence type="ECO:0000256" key="6">
    <source>
        <dbReference type="ARBA" id="ARBA00022964"/>
    </source>
</evidence>
<evidence type="ECO:0000256" key="5">
    <source>
        <dbReference type="ARBA" id="ARBA00022723"/>
    </source>
</evidence>
<dbReference type="GO" id="GO:0005506">
    <property type="term" value="F:iron ion binding"/>
    <property type="evidence" value="ECO:0007669"/>
    <property type="project" value="Ensembl"/>
</dbReference>
<keyword evidence="5" id="KW-0479">Metal-binding</keyword>
<dbReference type="AlphaFoldDB" id="A0A7M4EPI9"/>
<feature type="region of interest" description="Disordered" evidence="15">
    <location>
        <begin position="77"/>
        <end position="158"/>
    </location>
</feature>
<evidence type="ECO:0000313" key="17">
    <source>
        <dbReference type="Ensembl" id="ENSCPRP00005012983.1"/>
    </source>
</evidence>
<evidence type="ECO:0000256" key="13">
    <source>
        <dbReference type="ARBA" id="ARBA00069230"/>
    </source>
</evidence>
<dbReference type="FunFam" id="2.60.120.650:FF:000022">
    <property type="entry name" value="tRNA wybutosine-synthesizing protein 5"/>
    <property type="match status" value="1"/>
</dbReference>
<dbReference type="GO" id="GO:0031591">
    <property type="term" value="P:wybutosine biosynthetic process"/>
    <property type="evidence" value="ECO:0007669"/>
    <property type="project" value="Ensembl"/>
</dbReference>
<protein>
    <recommendedName>
        <fullName evidence="13">tRNA wybutosine-synthesizing protein 5</fullName>
        <ecNumber evidence="12">1.14.11.42</ecNumber>
    </recommendedName>
    <alternativeName>
        <fullName evidence="14">tRNA(Phe) (7-(3-amino-3-carboxypropyl)wyosine(37)-C(2))-hydroxylase</fullName>
    </alternativeName>
</protein>
<dbReference type="EC" id="1.14.11.42" evidence="12"/>
<keyword evidence="18" id="KW-1185">Reference proteome</keyword>
<keyword evidence="8" id="KW-0408">Iron</keyword>
<keyword evidence="4" id="KW-0819">tRNA processing</keyword>
<feature type="domain" description="JmjC" evidence="16">
    <location>
        <begin position="284"/>
        <end position="428"/>
    </location>
</feature>
<comment type="catalytic activity">
    <reaction evidence="9">
        <text>7-[(3S)-3-amino-3-carboxypropyl]wyosine(37) in tRNA(Phe) + 2-oxoglutarate + O2 = 7-(2-hydroxy-3-amino-3-carboxypropyl)wyosine(37) in tRNA(Phe) + succinate + CO2</text>
        <dbReference type="Rhea" id="RHEA:37899"/>
        <dbReference type="Rhea" id="RHEA-COMP:10379"/>
        <dbReference type="Rhea" id="RHEA-COMP:11848"/>
        <dbReference type="ChEBI" id="CHEBI:15379"/>
        <dbReference type="ChEBI" id="CHEBI:16526"/>
        <dbReference type="ChEBI" id="CHEBI:16810"/>
        <dbReference type="ChEBI" id="CHEBI:30031"/>
        <dbReference type="ChEBI" id="CHEBI:73543"/>
        <dbReference type="ChEBI" id="CHEBI:73603"/>
        <dbReference type="EC" id="1.14.11.42"/>
    </reaction>
    <physiologicalReaction direction="left-to-right" evidence="9">
        <dbReference type="Rhea" id="RHEA:37900"/>
    </physiologicalReaction>
</comment>
<dbReference type="GO" id="GO:0042803">
    <property type="term" value="F:protein homodimerization activity"/>
    <property type="evidence" value="ECO:0007669"/>
    <property type="project" value="Ensembl"/>
</dbReference>
<comment type="similarity">
    <text evidence="11">Belongs to the TYW5 family.</text>
</comment>
<comment type="cofactor">
    <cofactor evidence="1">
        <name>Fe(2+)</name>
        <dbReference type="ChEBI" id="CHEBI:29033"/>
    </cofactor>
</comment>
<dbReference type="RefSeq" id="XP_019409914.1">
    <property type="nucleotide sequence ID" value="XM_019554369.1"/>
</dbReference>
<evidence type="ECO:0000256" key="7">
    <source>
        <dbReference type="ARBA" id="ARBA00023002"/>
    </source>
</evidence>
<comment type="pathway">
    <text evidence="2">tRNA modification; wybutosine-tRNA(Phe) biosynthesis.</text>
</comment>
<dbReference type="OrthoDB" id="263283at2759"/>
<dbReference type="KEGG" id="cpoo:109323032"/>
<dbReference type="GeneTree" id="ENSGT00940000158493"/>
<evidence type="ECO:0000256" key="4">
    <source>
        <dbReference type="ARBA" id="ARBA00022694"/>
    </source>
</evidence>
<dbReference type="PANTHER" id="PTHR12461:SF104">
    <property type="entry name" value="TRNA WYBUTOSINE-SYNTHESIZING PROTEIN 5"/>
    <property type="match status" value="1"/>
</dbReference>
<sequence length="476" mass="53843">MSPAAARPSRSPGQRHRSALRCVRVRTHVLGAAHEVLGVEGGADERAEHVKAHPVHRAQESRQRLHHDLLSSANAAAGARVGPQAGAGRSKAWSGQRPHHSARGSAILRRPQPRPGGVAAKEARRGRARRTGYAFQFRRRSGDLPPPRPAPPLPGPRSDTVMAQPAQAVSCHTGVTRDRFLADLYPQRKPVVLKGIDLGACTAKWTVDYLSQIAGAKEVKIHVSTVSQMDFLSKNFVYRTLPFDTFVRRAAEVTHTEYFISEDEKYYLRSLGEDPRKDIADIRKQFPLLAEDIQIPEYFAKEQFFSSVFRISSAGLQLWTHYDVMDNFLIQVTGKKRVVLYSPRDAPYLYLAGTKSEVLDVDNPDLEKYPLFLKARRYECYLEAGDVLFIPALWFHNVISEEFGVGVNIFWKHLPTQCYDKTDTYGNKDPTAATRAVQILDRALKTLEELPEEYRDFYARRMVLRIQEKTYSANYE</sequence>
<dbReference type="Pfam" id="PF13621">
    <property type="entry name" value="Cupin_8"/>
    <property type="match status" value="1"/>
</dbReference>
<dbReference type="SMART" id="SM00558">
    <property type="entry name" value="JmjC"/>
    <property type="match status" value="1"/>
</dbReference>
<dbReference type="Proteomes" id="UP000594220">
    <property type="component" value="Unplaced"/>
</dbReference>
<evidence type="ECO:0000256" key="8">
    <source>
        <dbReference type="ARBA" id="ARBA00023004"/>
    </source>
</evidence>
<dbReference type="CTD" id="129450"/>
<name>A0A7M4EPI9_CROPO</name>